<dbReference type="RefSeq" id="WP_019042360.1">
    <property type="nucleotide sequence ID" value="NZ_CP006704.1"/>
</dbReference>
<feature type="signal peptide" evidence="2">
    <location>
        <begin position="1"/>
        <end position="21"/>
    </location>
</feature>
<proteinExistence type="predicted"/>
<keyword evidence="2" id="KW-0732">Signal</keyword>
<dbReference type="Proteomes" id="UP000028782">
    <property type="component" value="Chromosome"/>
</dbReference>
<feature type="chain" id="PRO_5001715803" description="Type IV pili sensor histidine kinase/response regulator" evidence="2">
    <location>
        <begin position="22"/>
        <end position="167"/>
    </location>
</feature>
<evidence type="ECO:0000256" key="2">
    <source>
        <dbReference type="SAM" id="SignalP"/>
    </source>
</evidence>
<dbReference type="EMBL" id="CP006704">
    <property type="protein sequence ID" value="AIJ46974.1"/>
    <property type="molecule type" value="Genomic_DNA"/>
</dbReference>
<dbReference type="AlphaFoldDB" id="A0A076PJL0"/>
<evidence type="ECO:0008006" key="5">
    <source>
        <dbReference type="Google" id="ProtNLM"/>
    </source>
</evidence>
<accession>A0A076PJL0</accession>
<evidence type="ECO:0000256" key="1">
    <source>
        <dbReference type="SAM" id="MobiDB-lite"/>
    </source>
</evidence>
<gene>
    <name evidence="3" type="ORF">O987_14290</name>
</gene>
<evidence type="ECO:0000313" key="4">
    <source>
        <dbReference type="Proteomes" id="UP000028782"/>
    </source>
</evidence>
<dbReference type="NCBIfam" id="TIGR03748">
    <property type="entry name" value="conj_PilL"/>
    <property type="match status" value="1"/>
</dbReference>
<feature type="region of interest" description="Disordered" evidence="1">
    <location>
        <begin position="148"/>
        <end position="167"/>
    </location>
</feature>
<dbReference type="KEGG" id="ctes:O987_14290"/>
<protein>
    <recommendedName>
        <fullName evidence="5">Type IV pili sensor histidine kinase/response regulator</fullName>
    </recommendedName>
</protein>
<evidence type="ECO:0000313" key="3">
    <source>
        <dbReference type="EMBL" id="AIJ46974.1"/>
    </source>
</evidence>
<name>A0A076PJL0_COMTE</name>
<dbReference type="HOGENOM" id="CLU_135505_1_0_4"/>
<reference evidence="3 4" key="1">
    <citation type="journal article" date="2014" name="Genome Announc.">
        <title>Complete Genome Sequence of Polychlorinated Biphenyl Degrader Comamonas testosteroni TK102 (NBRC 109938).</title>
        <authorList>
            <person name="Fukuda K."/>
            <person name="Hosoyama A."/>
            <person name="Tsuchikane K."/>
            <person name="Ohji S."/>
            <person name="Yamazoe A."/>
            <person name="Fujita N."/>
            <person name="Shintani M."/>
            <person name="Kimbara K."/>
        </authorList>
    </citation>
    <scope>NUCLEOTIDE SEQUENCE [LARGE SCALE GENOMIC DNA]</scope>
    <source>
        <strain evidence="3">TK102</strain>
    </source>
</reference>
<dbReference type="InterPro" id="IPR022260">
    <property type="entry name" value="Integr_conj_element_PilL"/>
</dbReference>
<organism evidence="3 4">
    <name type="scientific">Comamonas testosteroni TK102</name>
    <dbReference type="NCBI Taxonomy" id="1392005"/>
    <lineage>
        <taxon>Bacteria</taxon>
        <taxon>Pseudomonadati</taxon>
        <taxon>Pseudomonadota</taxon>
        <taxon>Betaproteobacteria</taxon>
        <taxon>Burkholderiales</taxon>
        <taxon>Comamonadaceae</taxon>
        <taxon>Comamonas</taxon>
    </lineage>
</organism>
<sequence length="167" mass="18550">MTRMPRFFASMALLAMASAQATPQLVDGNKRLQLGRYTTAEALPQPHLNEPLALVAQLTFPREQVTTVGEAIEYTLLRTGYALVDSQSLTSDARRFLGLPLPEAQRTLGPFSVQDVLNVLVGTAWRWHTDQITRRVWFTLANAPKPRRLEPIVSPSTTPQPKASAKE</sequence>